<comment type="caution">
    <text evidence="6">The sequence shown here is derived from an EMBL/GenBank/DDBJ whole genome shotgun (WGS) entry which is preliminary data.</text>
</comment>
<proteinExistence type="predicted"/>
<keyword evidence="1" id="KW-0175">Coiled coil</keyword>
<keyword evidence="7" id="KW-1185">Reference proteome</keyword>
<evidence type="ECO:0000313" key="6">
    <source>
        <dbReference type="EMBL" id="MEH0639438.1"/>
    </source>
</evidence>
<evidence type="ECO:0000256" key="4">
    <source>
        <dbReference type="SAM" id="SignalP"/>
    </source>
</evidence>
<organism evidence="6 7">
    <name type="scientific">Streptomyces bottropensis</name>
    <dbReference type="NCBI Taxonomy" id="42235"/>
    <lineage>
        <taxon>Bacteria</taxon>
        <taxon>Bacillati</taxon>
        <taxon>Actinomycetota</taxon>
        <taxon>Actinomycetes</taxon>
        <taxon>Kitasatosporales</taxon>
        <taxon>Streptomycetaceae</taxon>
        <taxon>Streptomyces</taxon>
    </lineage>
</organism>
<keyword evidence="6" id="KW-0255">Endonuclease</keyword>
<dbReference type="InterPro" id="IPR044927">
    <property type="entry name" value="Endonuclea_NS_2"/>
</dbReference>
<evidence type="ECO:0000256" key="3">
    <source>
        <dbReference type="SAM" id="Phobius"/>
    </source>
</evidence>
<name>A0ABU8B1S6_9ACTN</name>
<keyword evidence="3" id="KW-0472">Membrane</keyword>
<dbReference type="EMBL" id="JARULZ010000003">
    <property type="protein sequence ID" value="MEH0639438.1"/>
    <property type="molecule type" value="Genomic_DNA"/>
</dbReference>
<evidence type="ECO:0000256" key="2">
    <source>
        <dbReference type="SAM" id="MobiDB-lite"/>
    </source>
</evidence>
<feature type="compositionally biased region" description="Polar residues" evidence="2">
    <location>
        <begin position="759"/>
        <end position="768"/>
    </location>
</feature>
<protein>
    <submittedName>
        <fullName evidence="6">DNA/RNA non-specific endonuclease</fullName>
    </submittedName>
</protein>
<feature type="transmembrane region" description="Helical" evidence="3">
    <location>
        <begin position="53"/>
        <end position="74"/>
    </location>
</feature>
<keyword evidence="3" id="KW-1133">Transmembrane helix</keyword>
<dbReference type="RefSeq" id="WP_334661896.1">
    <property type="nucleotide sequence ID" value="NZ_JARULZ010000003.1"/>
</dbReference>
<evidence type="ECO:0000256" key="1">
    <source>
        <dbReference type="SAM" id="Coils"/>
    </source>
</evidence>
<keyword evidence="3" id="KW-0812">Transmembrane</keyword>
<evidence type="ECO:0000259" key="5">
    <source>
        <dbReference type="Pfam" id="PF13930"/>
    </source>
</evidence>
<dbReference type="GO" id="GO:0004519">
    <property type="term" value="F:endonuclease activity"/>
    <property type="evidence" value="ECO:0007669"/>
    <property type="project" value="UniProtKB-KW"/>
</dbReference>
<evidence type="ECO:0000313" key="7">
    <source>
        <dbReference type="Proteomes" id="UP001310290"/>
    </source>
</evidence>
<feature type="chain" id="PRO_5046985001" evidence="4">
    <location>
        <begin position="30"/>
        <end position="778"/>
    </location>
</feature>
<reference evidence="6" key="1">
    <citation type="submission" date="2023-04" db="EMBL/GenBank/DDBJ databases">
        <title>Genomic diversity of scab-causing Streptomyces spp. in the province of Quebec, Canada.</title>
        <authorList>
            <person name="Biessy A."/>
            <person name="Cadieux M."/>
            <person name="Ciotola M."/>
            <person name="Filion M."/>
        </authorList>
    </citation>
    <scope>NUCLEOTIDE SEQUENCE</scope>
    <source>
        <strain evidence="6">B21-115</strain>
    </source>
</reference>
<feature type="signal peptide" evidence="4">
    <location>
        <begin position="1"/>
        <end position="29"/>
    </location>
</feature>
<keyword evidence="6" id="KW-0378">Hydrolase</keyword>
<dbReference type="Pfam" id="PF13930">
    <property type="entry name" value="Endonuclea_NS_2"/>
    <property type="match status" value="1"/>
</dbReference>
<gene>
    <name evidence="6" type="ORF">QBA35_40515</name>
</gene>
<dbReference type="Proteomes" id="UP001310290">
    <property type="component" value="Unassembled WGS sequence"/>
</dbReference>
<keyword evidence="6" id="KW-0540">Nuclease</keyword>
<feature type="region of interest" description="Disordered" evidence="2">
    <location>
        <begin position="755"/>
        <end position="778"/>
    </location>
</feature>
<keyword evidence="4" id="KW-0732">Signal</keyword>
<feature type="domain" description="Type VII secretion system protein EssD-like" evidence="5">
    <location>
        <begin position="607"/>
        <end position="690"/>
    </location>
</feature>
<accession>A0ABU8B1S6</accession>
<feature type="coiled-coil region" evidence="1">
    <location>
        <begin position="196"/>
        <end position="230"/>
    </location>
</feature>
<sequence>MIKRMITRHAAVLSTALVLLMVSPDSATACGISYEGGTPSPAEGCGETAVAVGAAAVMVAAGVAAVVVAIRSFLLGAMSAEYLRNCLNALQTQELWSALGRADATGEPLAPALLQSRRLEELAGRAAAHSHAGRATEAAEAAEEVAARLQEPISRTAQALSSAGQAVDNAKTSLSEADPDIAAVRAAAMSPTGAEAAQAREQAEVAEALLKSARGALAEAGATLTEAERAQQQANAHHQEVARVAVMLRSAATAATGSAPAEAASLPPTVRAVTHQLSTAAQQSVEALTLASAVRDRLALADHLTAQARAATALEPMQQHAGATDAFSSAARDTILAEAADAAAKIHLPDRIPAFDAARNATARAHELAYTATQAAVQYRAVGSPSAELEAAAGSLAQGTRAMTEQSDVIRQGTGERVRKSAHDLQRTASDVVRTAAQVAHLIPPSAERQRMFGATSHDAVNSLARELGFELLNVAGQVPRIGSGSMEAARFLRAARGGRAGLEQARAMVAPGPPPRPEANPLRRVEEVSEVLAFGESFAPHGALDPDTDYQARHEHGDGQSYQAVYRTDMQGEIAEIWTPSGHQIHAGAAPGTRVVPNPELQAPRPNCVYHVDDRFTFVTDARGRTVLATGTVKHGGAARYDTQTAVGHQGNQEFPEVTFNGGHLFAAEFGGPGENINLVPEMQNLNQAVKTPERPVRNFLENWRRFEQELGGRIRNGQEVHLTVELPRFGTSRTPSGFLATYVVNGVRQPPRPFVNFPQSSTTPGTATPHLPASPH</sequence>